<feature type="transmembrane region" description="Helical" evidence="1">
    <location>
        <begin position="368"/>
        <end position="386"/>
    </location>
</feature>
<evidence type="ECO:0000313" key="3">
    <source>
        <dbReference type="Proteomes" id="UP000009134"/>
    </source>
</evidence>
<dbReference type="RefSeq" id="WP_011446246.1">
    <property type="nucleotide sequence ID" value="NC_007794.1"/>
</dbReference>
<keyword evidence="1" id="KW-1133">Transmembrane helix</keyword>
<feature type="transmembrane region" description="Helical" evidence="1">
    <location>
        <begin position="174"/>
        <end position="198"/>
    </location>
</feature>
<organism evidence="2 3">
    <name type="scientific">Novosphingobium aromaticivorans (strain ATCC 700278 / DSM 12444 / CCUG 56034 / CIP 105152 / NBRC 16084 / F199)</name>
    <dbReference type="NCBI Taxonomy" id="279238"/>
    <lineage>
        <taxon>Bacteria</taxon>
        <taxon>Pseudomonadati</taxon>
        <taxon>Pseudomonadota</taxon>
        <taxon>Alphaproteobacteria</taxon>
        <taxon>Sphingomonadales</taxon>
        <taxon>Sphingomonadaceae</taxon>
        <taxon>Novosphingobium</taxon>
    </lineage>
</organism>
<evidence type="ECO:0000313" key="2">
    <source>
        <dbReference type="EMBL" id="ABD27040.1"/>
    </source>
</evidence>
<gene>
    <name evidence="2" type="ordered locus">Saro_2604</name>
</gene>
<feature type="transmembrane region" description="Helical" evidence="1">
    <location>
        <begin position="150"/>
        <end position="168"/>
    </location>
</feature>
<evidence type="ECO:0000256" key="1">
    <source>
        <dbReference type="SAM" id="Phobius"/>
    </source>
</evidence>
<feature type="transmembrane region" description="Helical" evidence="1">
    <location>
        <begin position="306"/>
        <end position="328"/>
    </location>
</feature>
<reference evidence="3" key="1">
    <citation type="submission" date="2006-01" db="EMBL/GenBank/DDBJ databases">
        <title>Complete sequence of Novosphingobium aromaticivorans DSM 12444.</title>
        <authorList>
            <consortium name="US DOE Joint Genome Institute"/>
            <person name="Copeland A."/>
            <person name="Lucas S."/>
            <person name="Lapidus A."/>
            <person name="Barry K."/>
            <person name="Detter J.C."/>
            <person name="Glavina T."/>
            <person name="Hammon N."/>
            <person name="Israni S."/>
            <person name="Pitluck S."/>
            <person name="Chain P."/>
            <person name="Malfatti S."/>
            <person name="Shin M."/>
            <person name="Vergez L."/>
            <person name="Schmutz J."/>
            <person name="Larimer F."/>
            <person name="Land M."/>
            <person name="Kyrpides N."/>
            <person name="Ivanova N."/>
            <person name="Fredrickson J."/>
            <person name="Balkwill D."/>
            <person name="Romine M.F."/>
            <person name="Richardson P."/>
        </authorList>
    </citation>
    <scope>NUCLEOTIDE SEQUENCE [LARGE SCALE GENOMIC DNA]</scope>
    <source>
        <strain evidence="3">ATCC 700278 / DSM 12444 / CCUG 56034 / CIP 105152 / NBRC 16084 / F199</strain>
    </source>
</reference>
<feature type="transmembrane region" description="Helical" evidence="1">
    <location>
        <begin position="26"/>
        <end position="46"/>
    </location>
</feature>
<protein>
    <submittedName>
        <fullName evidence="2">Major facilitator superfamily MFS_1</fullName>
    </submittedName>
</protein>
<dbReference type="InterPro" id="IPR036259">
    <property type="entry name" value="MFS_trans_sf"/>
</dbReference>
<keyword evidence="1" id="KW-0812">Transmembrane</keyword>
<feature type="transmembrane region" description="Helical" evidence="1">
    <location>
        <begin position="340"/>
        <end position="362"/>
    </location>
</feature>
<keyword evidence="3" id="KW-1185">Reference proteome</keyword>
<dbReference type="KEGG" id="nar:Saro_2604"/>
<dbReference type="Proteomes" id="UP000009134">
    <property type="component" value="Chromosome"/>
</dbReference>
<feature type="transmembrane region" description="Helical" evidence="1">
    <location>
        <begin position="258"/>
        <end position="277"/>
    </location>
</feature>
<dbReference type="EMBL" id="CP000248">
    <property type="protein sequence ID" value="ABD27040.1"/>
    <property type="molecule type" value="Genomic_DNA"/>
</dbReference>
<feature type="transmembrane region" description="Helical" evidence="1">
    <location>
        <begin position="66"/>
        <end position="88"/>
    </location>
</feature>
<accession>Q2G533</accession>
<dbReference type="eggNOG" id="COG2814">
    <property type="taxonomic scope" value="Bacteria"/>
</dbReference>
<dbReference type="HOGENOM" id="CLU_058215_1_0_5"/>
<feature type="transmembrane region" description="Helical" evidence="1">
    <location>
        <begin position="123"/>
        <end position="143"/>
    </location>
</feature>
<dbReference type="Gene3D" id="1.20.1250.20">
    <property type="entry name" value="MFS general substrate transporter like domains"/>
    <property type="match status" value="1"/>
</dbReference>
<feature type="transmembrane region" description="Helical" evidence="1">
    <location>
        <begin position="284"/>
        <end position="300"/>
    </location>
</feature>
<feature type="transmembrane region" description="Helical" evidence="1">
    <location>
        <begin position="95"/>
        <end position="117"/>
    </location>
</feature>
<dbReference type="AlphaFoldDB" id="Q2G533"/>
<proteinExistence type="predicted"/>
<dbReference type="SUPFAM" id="SSF103473">
    <property type="entry name" value="MFS general substrate transporter"/>
    <property type="match status" value="1"/>
</dbReference>
<dbReference type="STRING" id="279238.Saro_2604"/>
<feature type="transmembrane region" description="Helical" evidence="1">
    <location>
        <begin position="218"/>
        <end position="246"/>
    </location>
</feature>
<keyword evidence="1" id="KW-0472">Membrane</keyword>
<sequence>MSDQSNSDAIRAGAIRSAPSPADVNGWPAVASAILLGTIGVLSFIIQPGLVQGYVTHLGLGEAAAVDLAGIEMLGVALATIALAMFGGRVDWRHVVLAGLGLAVVGNAGSAATQGALFALFRFVSGLGEGTIISISFTFVGVTRRTERNVALYLVLLLTYGAFTLWQLPAILDAIGLPGLFAAFAALSALAVVTVPLVPRAYHAQEMANPEARQLSRVLLAVALAGVLAYNLAQGIAWAVLFLVGIGAGLGEQQVADSLFLSQVVAIAGALASVFLAARLNRNAAIAFGILVGAASIALLEGAPSAAFFTVGVCGFNFLWNFVLPFILGRICDFDTSGRMMSLAIAMQMTGLGGGPLLAARLIDGNGYGPVLTLCIGLFIASFLLLQLPMRRHGALLASTPAPAAVLSNAI</sequence>
<name>Q2G533_NOVAD</name>